<comment type="similarity">
    <text evidence="2 6">Belongs to the YIP1 family.</text>
</comment>
<dbReference type="Pfam" id="PF04893">
    <property type="entry name" value="Yip1"/>
    <property type="match status" value="1"/>
</dbReference>
<evidence type="ECO:0000256" key="6">
    <source>
        <dbReference type="RuleBase" id="RU361264"/>
    </source>
</evidence>
<evidence type="ECO:0000256" key="2">
    <source>
        <dbReference type="ARBA" id="ARBA00010596"/>
    </source>
</evidence>
<name>W8CB19_CERCA</name>
<keyword evidence="5 6" id="KW-0472">Membrane</keyword>
<keyword evidence="3 6" id="KW-0812">Transmembrane</keyword>
<feature type="transmembrane region" description="Helical" evidence="6">
    <location>
        <begin position="224"/>
        <end position="246"/>
    </location>
</feature>
<reference evidence="9" key="2">
    <citation type="journal article" date="2014" name="BMC Genomics">
        <title>A genomic perspective to assessing quality of mass-reared SIT flies used in Mediterranean fruit fly (Ceratitis capitata) eradication in California.</title>
        <authorList>
            <person name="Calla B."/>
            <person name="Hall B."/>
            <person name="Hou S."/>
            <person name="Geib S.M."/>
        </authorList>
    </citation>
    <scope>NUCLEOTIDE SEQUENCE</scope>
</reference>
<evidence type="ECO:0000259" key="8">
    <source>
        <dbReference type="Pfam" id="PF04893"/>
    </source>
</evidence>
<reference evidence="9" key="1">
    <citation type="submission" date="2013-07" db="EMBL/GenBank/DDBJ databases">
        <authorList>
            <person name="Geib S."/>
        </authorList>
    </citation>
    <scope>NUCLEOTIDE SEQUENCE</scope>
</reference>
<proteinExistence type="evidence at transcript level"/>
<feature type="transmembrane region" description="Helical" evidence="6">
    <location>
        <begin position="252"/>
        <end position="273"/>
    </location>
</feature>
<accession>W8CB19</accession>
<dbReference type="OrthoDB" id="10256463at2759"/>
<organism evidence="9">
    <name type="scientific">Ceratitis capitata</name>
    <name type="common">Mediterranean fruit fly</name>
    <name type="synonym">Tephritis capitata</name>
    <dbReference type="NCBI Taxonomy" id="7213"/>
    <lineage>
        <taxon>Eukaryota</taxon>
        <taxon>Metazoa</taxon>
        <taxon>Ecdysozoa</taxon>
        <taxon>Arthropoda</taxon>
        <taxon>Hexapoda</taxon>
        <taxon>Insecta</taxon>
        <taxon>Pterygota</taxon>
        <taxon>Neoptera</taxon>
        <taxon>Endopterygota</taxon>
        <taxon>Diptera</taxon>
        <taxon>Brachycera</taxon>
        <taxon>Muscomorpha</taxon>
        <taxon>Tephritoidea</taxon>
        <taxon>Tephritidae</taxon>
        <taxon>Ceratitis</taxon>
        <taxon>Ceratitis</taxon>
    </lineage>
</organism>
<dbReference type="EMBL" id="GAMC01005226">
    <property type="protein sequence ID" value="JAC01330.1"/>
    <property type="molecule type" value="mRNA"/>
</dbReference>
<evidence type="ECO:0000256" key="5">
    <source>
        <dbReference type="ARBA" id="ARBA00023136"/>
    </source>
</evidence>
<keyword evidence="4 6" id="KW-1133">Transmembrane helix</keyword>
<evidence type="ECO:0000256" key="3">
    <source>
        <dbReference type="ARBA" id="ARBA00022692"/>
    </source>
</evidence>
<comment type="subcellular location">
    <subcellularLocation>
        <location evidence="6">Golgi apparatus membrane</location>
        <topology evidence="6">Multi-pass membrane protein</topology>
    </subcellularLocation>
    <subcellularLocation>
        <location evidence="1">Membrane</location>
        <topology evidence="1">Multi-pass membrane protein</topology>
    </subcellularLocation>
</comment>
<dbReference type="GO" id="GO:0031267">
    <property type="term" value="F:small GTPase binding"/>
    <property type="evidence" value="ECO:0007669"/>
    <property type="project" value="InterPro"/>
</dbReference>
<dbReference type="GO" id="GO:0000139">
    <property type="term" value="C:Golgi membrane"/>
    <property type="evidence" value="ECO:0007669"/>
    <property type="project" value="UniProtKB-SubCell"/>
</dbReference>
<sequence length="349" mass="37854">MQSAGTDDLLQFRDYNSTPSTSSPPAQINVNSPTHSGGSGSGNNALNELIYDMSNSAGILSGSNAAGDGGNINTSATTAGSGADGGGAGAGNKVSFLTFEYYQQFFNVDTSVVLERIVNAVVPMRASKNYLRFDIGENPDLYGPFWITVTLIFSIAIGGNIASYLQHADDNYQWRYNFHLVSYAATSIFIYANFVPILFWALFKYTLKPVTDEEPVESANYTPSLLSLMCLYGYSLFVYIPFSVLWLIQISIVQWVFVIISFCLSGLSMMHVLTPATRNSKISQLLIFGILLSQSLLAVCFMFYFFHMPNSPVSTATESAAIEEVIKTAKLVVTPPVVAGNIAPANGTR</sequence>
<evidence type="ECO:0000256" key="7">
    <source>
        <dbReference type="SAM" id="MobiDB-lite"/>
    </source>
</evidence>
<feature type="transmembrane region" description="Helical" evidence="6">
    <location>
        <begin position="285"/>
        <end position="306"/>
    </location>
</feature>
<protein>
    <recommendedName>
        <fullName evidence="6">Protein YIPF</fullName>
    </recommendedName>
</protein>
<dbReference type="InterPro" id="IPR039765">
    <property type="entry name" value="Yip5/YIPF1/YIPF2"/>
</dbReference>
<dbReference type="InterPro" id="IPR006977">
    <property type="entry name" value="Yip1_dom"/>
</dbReference>
<dbReference type="GeneID" id="101459952"/>
<dbReference type="KEGG" id="ccat:101459952"/>
<evidence type="ECO:0000313" key="9">
    <source>
        <dbReference type="EMBL" id="JAC01330.1"/>
    </source>
</evidence>
<dbReference type="GO" id="GO:0016192">
    <property type="term" value="P:vesicle-mediated transport"/>
    <property type="evidence" value="ECO:0007669"/>
    <property type="project" value="InterPro"/>
</dbReference>
<feature type="domain" description="Yip1" evidence="8">
    <location>
        <begin position="136"/>
        <end position="292"/>
    </location>
</feature>
<evidence type="ECO:0000256" key="1">
    <source>
        <dbReference type="ARBA" id="ARBA00004141"/>
    </source>
</evidence>
<feature type="region of interest" description="Disordered" evidence="7">
    <location>
        <begin position="1"/>
        <end position="43"/>
    </location>
</feature>
<feature type="transmembrane region" description="Helical" evidence="6">
    <location>
        <begin position="181"/>
        <end position="203"/>
    </location>
</feature>
<feature type="transmembrane region" description="Helical" evidence="6">
    <location>
        <begin position="141"/>
        <end position="161"/>
    </location>
</feature>
<gene>
    <name evidence="9" type="primary">YIPF1</name>
</gene>
<evidence type="ECO:0000256" key="4">
    <source>
        <dbReference type="ARBA" id="ARBA00022989"/>
    </source>
</evidence>
<dbReference type="PANTHER" id="PTHR12822">
    <property type="entry name" value="PROTEIN YIPF"/>
    <property type="match status" value="1"/>
</dbReference>
<feature type="compositionally biased region" description="Polar residues" evidence="7">
    <location>
        <begin position="14"/>
        <end position="35"/>
    </location>
</feature>
<dbReference type="AlphaFoldDB" id="W8CB19"/>
<dbReference type="PANTHER" id="PTHR12822:SF2">
    <property type="entry name" value="PROTEIN YIPF"/>
    <property type="match status" value="1"/>
</dbReference>